<comment type="caution">
    <text evidence="4">The sequence shown here is derived from an EMBL/GenBank/DDBJ whole genome shotgun (WGS) entry which is preliminary data.</text>
</comment>
<name>A0A9W7DNR1_9STRA</name>
<evidence type="ECO:0000256" key="2">
    <source>
        <dbReference type="ARBA" id="ARBA00023008"/>
    </source>
</evidence>
<protein>
    <recommendedName>
        <fullName evidence="6">Chitin-binding type-4 domain-containing protein</fullName>
    </recommendedName>
</protein>
<dbReference type="EMBL" id="BLQM01000011">
    <property type="protein sequence ID" value="GMH49773.1"/>
    <property type="molecule type" value="Genomic_DNA"/>
</dbReference>
<organism evidence="4 5">
    <name type="scientific">Triparma laevis f. inornata</name>
    <dbReference type="NCBI Taxonomy" id="1714386"/>
    <lineage>
        <taxon>Eukaryota</taxon>
        <taxon>Sar</taxon>
        <taxon>Stramenopiles</taxon>
        <taxon>Ochrophyta</taxon>
        <taxon>Bolidophyceae</taxon>
        <taxon>Parmales</taxon>
        <taxon>Triparmaceae</taxon>
        <taxon>Triparma</taxon>
    </lineage>
</organism>
<accession>A0A9W7DNR1</accession>
<evidence type="ECO:0000256" key="1">
    <source>
        <dbReference type="ARBA" id="ARBA00001973"/>
    </source>
</evidence>
<feature type="chain" id="PRO_5040728745" description="Chitin-binding type-4 domain-containing protein" evidence="3">
    <location>
        <begin position="19"/>
        <end position="264"/>
    </location>
</feature>
<evidence type="ECO:0000313" key="4">
    <source>
        <dbReference type="EMBL" id="GMH49773.1"/>
    </source>
</evidence>
<evidence type="ECO:0000256" key="3">
    <source>
        <dbReference type="SAM" id="SignalP"/>
    </source>
</evidence>
<evidence type="ECO:0008006" key="6">
    <source>
        <dbReference type="Google" id="ProtNLM"/>
    </source>
</evidence>
<proteinExistence type="predicted"/>
<feature type="signal peptide" evidence="3">
    <location>
        <begin position="1"/>
        <end position="18"/>
    </location>
</feature>
<keyword evidence="2" id="KW-0186">Copper</keyword>
<dbReference type="AlphaFoldDB" id="A0A9W7DNR1"/>
<gene>
    <name evidence="4" type="ORF">TL16_g00610</name>
</gene>
<dbReference type="Proteomes" id="UP001162640">
    <property type="component" value="Unassembled WGS sequence"/>
</dbReference>
<keyword evidence="3" id="KW-0732">Signal</keyword>
<reference evidence="5" key="1">
    <citation type="journal article" date="2023" name="Commun. Biol.">
        <title>Genome analysis of Parmales, the sister group of diatoms, reveals the evolutionary specialization of diatoms from phago-mixotrophs to photoautotrophs.</title>
        <authorList>
            <person name="Ban H."/>
            <person name="Sato S."/>
            <person name="Yoshikawa S."/>
            <person name="Yamada K."/>
            <person name="Nakamura Y."/>
            <person name="Ichinomiya M."/>
            <person name="Sato N."/>
            <person name="Blanc-Mathieu R."/>
            <person name="Endo H."/>
            <person name="Kuwata A."/>
            <person name="Ogata H."/>
        </authorList>
    </citation>
    <scope>NUCLEOTIDE SEQUENCE [LARGE SCALE GENOMIC DNA]</scope>
</reference>
<evidence type="ECO:0000313" key="5">
    <source>
        <dbReference type="Proteomes" id="UP001162640"/>
    </source>
</evidence>
<sequence>MKFYLSLTLSLPATLVHSHGIFWSPENRATISEQSGYMEDATTIISEPMPDVGEPGRNYPGNRPFAEPGTSLSVVGPCGMESYDDLKTNYNHPEHGWGEKVSATYKPAEIIDVEWCVSNIADHGGLYSYRICTDDSIVAPFIEPDHTPNDSEMAALETCFQAGQLRCDDVPGQECPVHPDCVGTDWGCASAKSWFACGPKDDGRCMSAPSATGESCKTHGADGTILRDQVKLPDFTSNHTLLGFRWDCEDTGQLWLHCADIAIV</sequence>
<dbReference type="InterPro" id="IPR052282">
    <property type="entry name" value="Starch-active_LPMO"/>
</dbReference>
<comment type="cofactor">
    <cofactor evidence="1">
        <name>Cu(2+)</name>
        <dbReference type="ChEBI" id="CHEBI:29036"/>
    </cofactor>
</comment>
<dbReference type="PANTHER" id="PTHR36575">
    <property type="entry name" value="BINDING PROTEIN, PUTATIVE (AFU_ORTHOLOGUE AFUA_1G14430)-RELATED"/>
    <property type="match status" value="1"/>
</dbReference>
<dbReference type="PANTHER" id="PTHR36575:SF2">
    <property type="entry name" value="CHITIN-BINDING TYPE-4 DOMAIN-CONTAINING PROTEIN-RELATED"/>
    <property type="match status" value="1"/>
</dbReference>